<dbReference type="Proteomes" id="UP000003226">
    <property type="component" value="Unassembled WGS sequence"/>
</dbReference>
<keyword evidence="2" id="KW-1185">Reference proteome</keyword>
<accession>I4W7L5</accession>
<evidence type="ECO:0000313" key="2">
    <source>
        <dbReference type="Proteomes" id="UP000003226"/>
    </source>
</evidence>
<dbReference type="PATRIC" id="fig|1163407.3.peg.18"/>
<gene>
    <name evidence="1" type="ORF">UU7_00095</name>
</gene>
<dbReference type="STRING" id="1163407.UU7_00095"/>
<dbReference type="InterPro" id="IPR010836">
    <property type="entry name" value="SapC"/>
</dbReference>
<dbReference type="EMBL" id="AJXT01000002">
    <property type="protein sequence ID" value="EIL95456.1"/>
    <property type="molecule type" value="Genomic_DNA"/>
</dbReference>
<name>I4W7L5_9GAMM</name>
<organism evidence="1 2">
    <name type="scientific">Rhodanobacter spathiphylli B39</name>
    <dbReference type="NCBI Taxonomy" id="1163407"/>
    <lineage>
        <taxon>Bacteria</taxon>
        <taxon>Pseudomonadati</taxon>
        <taxon>Pseudomonadota</taxon>
        <taxon>Gammaproteobacteria</taxon>
        <taxon>Lysobacterales</taxon>
        <taxon>Rhodanobacteraceae</taxon>
        <taxon>Rhodanobacter</taxon>
    </lineage>
</organism>
<dbReference type="AlphaFoldDB" id="I4W7L5"/>
<dbReference type="Pfam" id="PF07277">
    <property type="entry name" value="SapC"/>
    <property type="match status" value="1"/>
</dbReference>
<evidence type="ECO:0000313" key="1">
    <source>
        <dbReference type="EMBL" id="EIL95456.1"/>
    </source>
</evidence>
<dbReference type="eggNOG" id="COG1262">
    <property type="taxonomic scope" value="Bacteria"/>
</dbReference>
<proteinExistence type="predicted"/>
<sequence>MNNVAEVLFYENPVPLNRNEHKDLRMKVVPNVKFAMNAHSVPLTGVEFGLAARDMLIVFAGSSVADAGPVALLGLRQNENLYVDAEGHWAPDTYVPAFVRRYPFVLAEKPAGQEGDDFTVFLDEKYEGFNTTEGERLFKEDGTDTELLTNAVGFLGDFQQNVARTRWFMQQLNKHELLEPRNVQLQKQGKDGAQGKSINLNGLFVVNEEKLRALDEKTTHEFLREGVLGWIYAHLLSLSNIDRLAHRLDVREQAEEAAGKTTN</sequence>
<comment type="caution">
    <text evidence="1">The sequence shown here is derived from an EMBL/GenBank/DDBJ whole genome shotgun (WGS) entry which is preliminary data.</text>
</comment>
<reference evidence="1 2" key="1">
    <citation type="journal article" date="2012" name="J. Bacteriol.">
        <title>Genome sequences for six rhodanobacter strains, isolated from soils and the terrestrial subsurface, with variable denitrification capabilities.</title>
        <authorList>
            <person name="Kostka J.E."/>
            <person name="Green S.J."/>
            <person name="Rishishwar L."/>
            <person name="Prakash O."/>
            <person name="Katz L.S."/>
            <person name="Marino-Ramirez L."/>
            <person name="Jordan I.K."/>
            <person name="Munk C."/>
            <person name="Ivanova N."/>
            <person name="Mikhailova N."/>
            <person name="Watson D.B."/>
            <person name="Brown S.D."/>
            <person name="Palumbo A.V."/>
            <person name="Brooks S.C."/>
        </authorList>
    </citation>
    <scope>NUCLEOTIDE SEQUENCE [LARGE SCALE GENOMIC DNA]</scope>
    <source>
        <strain evidence="1 2">B39</strain>
    </source>
</reference>
<protein>
    <submittedName>
        <fullName evidence="1">SapC protein</fullName>
    </submittedName>
</protein>